<dbReference type="CDD" id="cd12247">
    <property type="entry name" value="RRM2_U1A_like"/>
    <property type="match status" value="1"/>
</dbReference>
<feature type="compositionally biased region" description="Basic and acidic residues" evidence="18">
    <location>
        <begin position="393"/>
        <end position="414"/>
    </location>
</feature>
<feature type="compositionally biased region" description="Basic and acidic residues" evidence="18">
    <location>
        <begin position="1796"/>
        <end position="1815"/>
    </location>
</feature>
<organism evidence="22 23">
    <name type="scientific">Xylaria flabelliformis</name>
    <dbReference type="NCBI Taxonomy" id="2512241"/>
    <lineage>
        <taxon>Eukaryota</taxon>
        <taxon>Fungi</taxon>
        <taxon>Dikarya</taxon>
        <taxon>Ascomycota</taxon>
        <taxon>Pezizomycotina</taxon>
        <taxon>Sordariomycetes</taxon>
        <taxon>Xylariomycetidae</taxon>
        <taxon>Xylariales</taxon>
        <taxon>Xylariaceae</taxon>
        <taxon>Xylaria</taxon>
    </lineage>
</organism>
<feature type="region of interest" description="Disordered" evidence="18">
    <location>
        <begin position="1793"/>
        <end position="1818"/>
    </location>
</feature>
<evidence type="ECO:0000256" key="8">
    <source>
        <dbReference type="ARBA" id="ARBA00022884"/>
    </source>
</evidence>
<comment type="caution">
    <text evidence="22">The sequence shown here is derived from an EMBL/GenBank/DDBJ whole genome shotgun (WGS) entry which is preliminary data.</text>
</comment>
<dbReference type="InterPro" id="IPR029044">
    <property type="entry name" value="Nucleotide-diphossugar_trans"/>
</dbReference>
<evidence type="ECO:0000256" key="4">
    <source>
        <dbReference type="ARBA" id="ARBA00022664"/>
    </source>
</evidence>
<dbReference type="OrthoDB" id="10258608at2759"/>
<dbReference type="InterPro" id="IPR052086">
    <property type="entry name" value="Mannan_Polymerase_Subunit"/>
</dbReference>
<protein>
    <recommendedName>
        <fullName evidence="24">SEC7 domain-containing protein</fullName>
    </recommendedName>
</protein>
<evidence type="ECO:0000256" key="13">
    <source>
        <dbReference type="ARBA" id="ARBA00023187"/>
    </source>
</evidence>
<feature type="compositionally biased region" description="Basic and acidic residues" evidence="18">
    <location>
        <begin position="462"/>
        <end position="491"/>
    </location>
</feature>
<dbReference type="EMBL" id="VFLP01000058">
    <property type="protein sequence ID" value="TRX90210.1"/>
    <property type="molecule type" value="Genomic_DNA"/>
</dbReference>
<keyword evidence="7" id="KW-0677">Repeat</keyword>
<keyword evidence="15" id="KW-0687">Ribonucleoprotein</keyword>
<dbReference type="PANTHER" id="PTHR43083:SF2">
    <property type="entry name" value="MANNAN POLYMERASE II COMPLEX ANP1 SUBUNIT"/>
    <property type="match status" value="1"/>
</dbReference>
<dbReference type="InterPro" id="IPR056604">
    <property type="entry name" value="GBF1-like_TPR"/>
</dbReference>
<dbReference type="FunFam" id="3.90.550.10:FF:000017">
    <property type="entry name" value="Mannan polymerase II complex ANP1 subunit"/>
    <property type="match status" value="1"/>
</dbReference>
<evidence type="ECO:0000256" key="17">
    <source>
        <dbReference type="PROSITE-ProRule" id="PRU00176"/>
    </source>
</evidence>
<dbReference type="SUPFAM" id="SSF53448">
    <property type="entry name" value="Nucleotide-diphospho-sugar transferases"/>
    <property type="match status" value="1"/>
</dbReference>
<dbReference type="GO" id="GO:0008380">
    <property type="term" value="P:RNA splicing"/>
    <property type="evidence" value="ECO:0007669"/>
    <property type="project" value="UniProtKB-KW"/>
</dbReference>
<feature type="domain" description="RRM" evidence="20">
    <location>
        <begin position="2256"/>
        <end position="2331"/>
    </location>
</feature>
<dbReference type="Gene3D" id="1.10.1000.11">
    <property type="entry name" value="Arf Nucleotide-binding Site Opener,domain 2"/>
    <property type="match status" value="1"/>
</dbReference>
<feature type="domain" description="RRM" evidence="20">
    <location>
        <begin position="2090"/>
        <end position="2169"/>
    </location>
</feature>
<dbReference type="Pfam" id="PF01369">
    <property type="entry name" value="Sec7"/>
    <property type="match status" value="1"/>
</dbReference>
<accession>A0A553HQM5</accession>
<dbReference type="GO" id="GO:0006397">
    <property type="term" value="P:mRNA processing"/>
    <property type="evidence" value="ECO:0007669"/>
    <property type="project" value="UniProtKB-KW"/>
</dbReference>
<dbReference type="SUPFAM" id="SSF48371">
    <property type="entry name" value="ARM repeat"/>
    <property type="match status" value="1"/>
</dbReference>
<keyword evidence="4" id="KW-0507">mRNA processing</keyword>
<dbReference type="GO" id="GO:0006487">
    <property type="term" value="P:protein N-linked glycosylation"/>
    <property type="evidence" value="ECO:0007669"/>
    <property type="project" value="TreeGrafter"/>
</dbReference>
<dbReference type="GO" id="GO:0016192">
    <property type="term" value="P:vesicle-mediated transport"/>
    <property type="evidence" value="ECO:0007669"/>
    <property type="project" value="UniProtKB-ARBA"/>
</dbReference>
<dbReference type="InterPro" id="IPR035979">
    <property type="entry name" value="RBD_domain_sf"/>
</dbReference>
<evidence type="ECO:0000256" key="16">
    <source>
        <dbReference type="ARBA" id="ARBA00037964"/>
    </source>
</evidence>
<keyword evidence="6" id="KW-0747">Spliceosome</keyword>
<dbReference type="SMART" id="SM00222">
    <property type="entry name" value="Sec7"/>
    <property type="match status" value="1"/>
</dbReference>
<dbReference type="SUPFAM" id="SSF54928">
    <property type="entry name" value="RNA-binding domain, RBD"/>
    <property type="match status" value="1"/>
</dbReference>
<dbReference type="GO" id="GO:0005085">
    <property type="term" value="F:guanyl-nucleotide exchange factor activity"/>
    <property type="evidence" value="ECO:0007669"/>
    <property type="project" value="InterPro"/>
</dbReference>
<feature type="transmembrane region" description="Helical" evidence="19">
    <location>
        <begin position="40"/>
        <end position="59"/>
    </location>
</feature>
<evidence type="ECO:0000256" key="12">
    <source>
        <dbReference type="ARBA" id="ARBA00023136"/>
    </source>
</evidence>
<gene>
    <name evidence="22" type="ORF">FHL15_008938</name>
</gene>
<dbReference type="CDD" id="cd00171">
    <property type="entry name" value="Sec7"/>
    <property type="match status" value="1"/>
</dbReference>
<dbReference type="Pfam" id="PF00076">
    <property type="entry name" value="RRM_1"/>
    <property type="match status" value="2"/>
</dbReference>
<keyword evidence="11" id="KW-0333">Golgi apparatus</keyword>
<dbReference type="GO" id="GO:0000136">
    <property type="term" value="C:mannan polymerase complex"/>
    <property type="evidence" value="ECO:0007669"/>
    <property type="project" value="TreeGrafter"/>
</dbReference>
<evidence type="ECO:0000256" key="14">
    <source>
        <dbReference type="ARBA" id="ARBA00023242"/>
    </source>
</evidence>
<proteinExistence type="inferred from homology"/>
<dbReference type="Gene3D" id="3.30.70.330">
    <property type="match status" value="2"/>
</dbReference>
<dbReference type="GO" id="GO:0032012">
    <property type="term" value="P:regulation of ARF protein signal transduction"/>
    <property type="evidence" value="ECO:0007669"/>
    <property type="project" value="InterPro"/>
</dbReference>
<dbReference type="Pfam" id="PF23325">
    <property type="entry name" value="TPR_28"/>
    <property type="match status" value="1"/>
</dbReference>
<dbReference type="SMART" id="SM00360">
    <property type="entry name" value="RRM"/>
    <property type="match status" value="2"/>
</dbReference>
<dbReference type="InterPro" id="IPR023394">
    <property type="entry name" value="Sec7_C_sf"/>
</dbReference>
<dbReference type="InterPro" id="IPR035999">
    <property type="entry name" value="Sec7_dom_sf"/>
</dbReference>
<evidence type="ECO:0000256" key="11">
    <source>
        <dbReference type="ARBA" id="ARBA00023034"/>
    </source>
</evidence>
<evidence type="ECO:0000256" key="2">
    <source>
        <dbReference type="ARBA" id="ARBA00004323"/>
    </source>
</evidence>
<keyword evidence="14" id="KW-0539">Nucleus</keyword>
<comment type="similarity">
    <text evidence="3">Belongs to the RRM U1 A/B'' family.</text>
</comment>
<feature type="region of interest" description="Disordered" evidence="18">
    <location>
        <begin position="543"/>
        <end position="571"/>
    </location>
</feature>
<evidence type="ECO:0000256" key="7">
    <source>
        <dbReference type="ARBA" id="ARBA00022737"/>
    </source>
</evidence>
<dbReference type="Pfam" id="PF03452">
    <property type="entry name" value="Anp1"/>
    <property type="match status" value="1"/>
</dbReference>
<evidence type="ECO:0000256" key="3">
    <source>
        <dbReference type="ARBA" id="ARBA00007243"/>
    </source>
</evidence>
<evidence type="ECO:0000256" key="19">
    <source>
        <dbReference type="SAM" id="Phobius"/>
    </source>
</evidence>
<feature type="region of interest" description="Disordered" evidence="18">
    <location>
        <begin position="2040"/>
        <end position="2082"/>
    </location>
</feature>
<dbReference type="Proteomes" id="UP000319160">
    <property type="component" value="Unassembled WGS sequence"/>
</dbReference>
<dbReference type="InterPro" id="IPR000904">
    <property type="entry name" value="Sec7_dom"/>
</dbReference>
<dbReference type="Gene3D" id="1.10.220.20">
    <property type="match status" value="1"/>
</dbReference>
<feature type="compositionally biased region" description="Low complexity" evidence="18">
    <location>
        <begin position="2226"/>
        <end position="2238"/>
    </location>
</feature>
<keyword evidence="12 19" id="KW-0472">Membrane</keyword>
<dbReference type="FunFam" id="3.30.70.330:FF:000029">
    <property type="entry name" value="U2 small nuclear ribonucleoprotein B"/>
    <property type="match status" value="1"/>
</dbReference>
<evidence type="ECO:0000256" key="15">
    <source>
        <dbReference type="ARBA" id="ARBA00023274"/>
    </source>
</evidence>
<dbReference type="SUPFAM" id="SSF48425">
    <property type="entry name" value="Sec7 domain"/>
    <property type="match status" value="1"/>
</dbReference>
<dbReference type="InterPro" id="IPR012677">
    <property type="entry name" value="Nucleotide-bd_a/b_plait_sf"/>
</dbReference>
<evidence type="ECO:0000256" key="10">
    <source>
        <dbReference type="ARBA" id="ARBA00022989"/>
    </source>
</evidence>
<name>A0A553HQM5_9PEZI</name>
<dbReference type="InterPro" id="IPR016024">
    <property type="entry name" value="ARM-type_fold"/>
</dbReference>
<keyword evidence="23" id="KW-1185">Reference proteome</keyword>
<feature type="region of interest" description="Disordered" evidence="18">
    <location>
        <begin position="866"/>
        <end position="892"/>
    </location>
</feature>
<dbReference type="InterPro" id="IPR032691">
    <property type="entry name" value="Mon2/Sec7/BIG1-like_HUS"/>
</dbReference>
<dbReference type="GO" id="GO:0030532">
    <property type="term" value="C:small nuclear ribonucleoprotein complex"/>
    <property type="evidence" value="ECO:0007669"/>
    <property type="project" value="UniProtKB-ARBA"/>
</dbReference>
<dbReference type="GO" id="GO:0000009">
    <property type="term" value="F:alpha-1,6-mannosyltransferase activity"/>
    <property type="evidence" value="ECO:0007669"/>
    <property type="project" value="TreeGrafter"/>
</dbReference>
<dbReference type="GO" id="GO:0003723">
    <property type="term" value="F:RNA binding"/>
    <property type="evidence" value="ECO:0007669"/>
    <property type="project" value="UniProtKB-UniRule"/>
</dbReference>
<evidence type="ECO:0000313" key="22">
    <source>
        <dbReference type="EMBL" id="TRX90210.1"/>
    </source>
</evidence>
<evidence type="ECO:0000256" key="6">
    <source>
        <dbReference type="ARBA" id="ARBA00022728"/>
    </source>
</evidence>
<feature type="region of interest" description="Disordered" evidence="18">
    <location>
        <begin position="393"/>
        <end position="491"/>
    </location>
</feature>
<dbReference type="GO" id="GO:0000032">
    <property type="term" value="P:cell wall mannoprotein biosynthetic process"/>
    <property type="evidence" value="ECO:0007669"/>
    <property type="project" value="TreeGrafter"/>
</dbReference>
<comment type="similarity">
    <text evidence="16">Belongs to the ANP1/MMN9/VAN1 family.</text>
</comment>
<dbReference type="FunFam" id="3.30.70.330:FF:000039">
    <property type="entry name" value="U1 small nuclear ribonucleoprotein A"/>
    <property type="match status" value="1"/>
</dbReference>
<evidence type="ECO:0000256" key="18">
    <source>
        <dbReference type="SAM" id="MobiDB-lite"/>
    </source>
</evidence>
<keyword evidence="9" id="KW-0735">Signal-anchor</keyword>
<keyword evidence="5 19" id="KW-0812">Transmembrane</keyword>
<dbReference type="CDD" id="cd12246">
    <property type="entry name" value="RRM1_U1A_like"/>
    <property type="match status" value="1"/>
</dbReference>
<dbReference type="PANTHER" id="PTHR43083">
    <property type="entry name" value="MANNAN POLYMERASE II"/>
    <property type="match status" value="1"/>
</dbReference>
<feature type="region of interest" description="Disordered" evidence="18">
    <location>
        <begin position="2176"/>
        <end position="2239"/>
    </location>
</feature>
<evidence type="ECO:0008006" key="24">
    <source>
        <dbReference type="Google" id="ProtNLM"/>
    </source>
</evidence>
<evidence type="ECO:0000313" key="23">
    <source>
        <dbReference type="Proteomes" id="UP000319160"/>
    </source>
</evidence>
<feature type="domain" description="SEC7" evidence="21">
    <location>
        <begin position="1176"/>
        <end position="1360"/>
    </location>
</feature>
<reference evidence="23" key="1">
    <citation type="submission" date="2019-06" db="EMBL/GenBank/DDBJ databases">
        <title>Draft genome sequence of the griseofulvin-producing fungus Xylaria cubensis strain G536.</title>
        <authorList>
            <person name="Mead M.E."/>
            <person name="Raja H.A."/>
            <person name="Steenwyk J.L."/>
            <person name="Knowles S.L."/>
            <person name="Oberlies N.H."/>
            <person name="Rokas A."/>
        </authorList>
    </citation>
    <scope>NUCLEOTIDE SEQUENCE [LARGE SCALE GENOMIC DNA]</scope>
    <source>
        <strain evidence="23">G536</strain>
    </source>
</reference>
<dbReference type="STRING" id="2512241.A0A553HQM5"/>
<dbReference type="InterPro" id="IPR000504">
    <property type="entry name" value="RRM_dom"/>
</dbReference>
<evidence type="ECO:0000256" key="5">
    <source>
        <dbReference type="ARBA" id="ARBA00022692"/>
    </source>
</evidence>
<keyword evidence="13" id="KW-0508">mRNA splicing</keyword>
<dbReference type="GO" id="GO:0005681">
    <property type="term" value="C:spliceosomal complex"/>
    <property type="evidence" value="ECO:0007669"/>
    <property type="project" value="UniProtKB-KW"/>
</dbReference>
<feature type="compositionally biased region" description="Basic and acidic residues" evidence="18">
    <location>
        <begin position="2180"/>
        <end position="2208"/>
    </location>
</feature>
<evidence type="ECO:0000259" key="20">
    <source>
        <dbReference type="PROSITE" id="PS50102"/>
    </source>
</evidence>
<keyword evidence="8 17" id="KW-0694">RNA-binding</keyword>
<feature type="compositionally biased region" description="Basic and acidic residues" evidence="18">
    <location>
        <begin position="436"/>
        <end position="453"/>
    </location>
</feature>
<feature type="compositionally biased region" description="Polar residues" evidence="18">
    <location>
        <begin position="552"/>
        <end position="566"/>
    </location>
</feature>
<evidence type="ECO:0000259" key="21">
    <source>
        <dbReference type="PROSITE" id="PS50190"/>
    </source>
</evidence>
<evidence type="ECO:0000256" key="9">
    <source>
        <dbReference type="ARBA" id="ARBA00022968"/>
    </source>
</evidence>
<keyword evidence="10 19" id="KW-1133">Transmembrane helix</keyword>
<feature type="region of interest" description="Disordered" evidence="18">
    <location>
        <begin position="1041"/>
        <end position="1071"/>
    </location>
</feature>
<dbReference type="Pfam" id="PF12783">
    <property type="entry name" value="Sec7-like_HUS"/>
    <property type="match status" value="1"/>
</dbReference>
<evidence type="ECO:0000256" key="1">
    <source>
        <dbReference type="ARBA" id="ARBA00004123"/>
    </source>
</evidence>
<dbReference type="PROSITE" id="PS50102">
    <property type="entry name" value="RRM"/>
    <property type="match status" value="2"/>
</dbReference>
<sequence>MSRHHPGVSNGYPRDDNDFDFAPHSFLPRSNPATRRRRKLLIRLSIITAAVVLFGLFVWPGSFSITSLFSFGLVGSTTEIIMDTVRYYDLSNVQGTARGWEREERILLCVPLRDAEPHLPMMFSHLRNLTYPHHLMDLAFLVSDSKDRTLELLVEMLEDLQAHEDPKQPYGEISIIEKDFGQKVNQDVESRHGFAAQASRRKLMAQARNWLLSATLRPYHSWVYWRDVDVETAPFTIVEDLMRHNKDVIVPNVWRPLPDWLGGEQPYDLNSWQESETALALADTLDEDAVIVEGYAEYATWRPHLAYLRDPYGDPDMEMEIDGVGGVSILAKARVFRSGVHFPAFSFEKHAETEGFGKMARRMQFSVVGLPHYTIWHLYEPSVDDIKHMEQERLAKEAEEKEKAEKEKKIKEQFDDTNSQWEKDKSELQNIAKQASAEKKADTKKSGKPKSEDDSSVDSQEDTTRRTKKESAEKGAKAVDGRKKNHAAKEESPPVPLVLLYEHRFDQHAHQVLQLEHINLVLSGPRLAVAAWARMSQDAQSNTKMDAATATARGSSDVSPRPSTSVRPVVSANARSSNMQYRSRPVSVAVDPVSLVVSECISVTSAMRKHARWAGSSVSSILGGNPNPVQLGPPSPLLRPGSKGSMGSLSVDGTQEIGVANRWGLRGKKGKSMQDNPLMAGFGRLRHELSSCKDIHDFDALALLSPFLQVIQASSTSAPITILALKAIRKFLSYGFISPDSPRFPFAMQSLSTAITHCRFEASDSAQDEVVLLMILHLMEDMLSGPGGALLSDESVCEMMETGLTMCCQSRLSELLRRTAEASMVRMCQIIFEHLKHLEVQAGDDLEALDSQANGDMEALRMVPSTNGNDVIASSDAPPSEERSSSSTENANNDVEINSASAPSDAPDALDIKPYSLPSMKELFRVLVDLLDPHDKQQGDTMRVMALRIIHVALEVAGPSIARHPALAVVAEDRLCRHLFQLVRSDNMAILQESLIVAGTLLETCRGVLKLQQELFLSYLVACLHPPVEIPWEPNIDPSLYDGIPQRPSTAKPPASQAGSGRATPVPVKDRQKLGMEGGARKPDARQAMVESVSALARMPSFLVELFVNYDCDANRVNLCEDMIGLLSRSALPDSATWSTTSVPPLCLDALLGYVQCIADRLDDEPFSEGLPDRANLREQRRRKKIIVKGATKFNEKPKEGLGYLKESGIVDNHPTSVAKFLRQTTRVSKAVLGDFLSKKGNDDYLEAFLDLFDFTGKRVDEALRQLLESFRLPGESPLIERIVTAFAKKYHTLSEDVANQDAVFVLTYAIIMLNVDQHSPKIKKRMELTDFARQVRGVNDGKDFAPEFLEATFEAIRTNEIILPDEHDNQHAFDYAWRELLLKTESAGPLVHCNTNIYDADMFAATWKPIVSTLSYVFMSATDDAVFSRVVTGFDQCAQIAAKYGITEALDHIIQNLSYMTTLDNENLSNTLLNTEVKVSDDSDSVMVSELAVKLGRDFKAQLATLVLFRVVKGSEHIIKNGWEHIPLHTPSQIIDRAAKAADTGLFSALSSYISSYAADDPPEPSAEEVEISALSPLMEALLDQLPDDESSSVPVITVKPESVPSSPASVGTKAAHTKPTYDPAVVYILEFCTVLALKTPETIESLGKPVAEALQAILRNSSRYHSVLVSRAAYYQFNILKASYDHDYVRAPVLLHTISSFTREMLAKTSQLVLQGLKLCIEQPGPLRSEIMTSPDFWLILRTLAGNSHSSPTVFDILEGGVSGSPSAIIADNYEAAISLLNEYATAAQVGAADEQKGEKRQRNSRPPKKEAASENAIVSRGVKAVNLISSMTARIPHLMKQSHLEDSEAWSAYWLPIFQALTTQCTNPCREVRQLSFSSLQRSLLSPELTCSDHKEWTAIFGEVLFPLILKLLKPEVYSSDRDGMSETRVQAASLLCKTFLQYLVLLSKWDGMLDLWLQIIDIMDRLMNSGQGDSLEEAVPENLKNVLLFMSSSGYLVPPSKDPSQETLWVETWKRIDRFLPDLRKDLSLEEEQEEVVISEKPTAESRVVAEEQAPIQTGPEEGQTEKATAPPGNIPINMASGPPIATVYVRNLEERVKPDTLKEALSAVFSEYGNIIDVVAKTNLKAKGQAFVVFDKPESALQAIEEVQGFELFDKPMQLALARTRSDATVSATGNKEEFELHQRRRLAEKDKRKAAEAAEEQKRLKRPGAVVPPTEANRPAKTARGAGLKATGGAAGANTVVPDEYLPPNKILFVQNLPDDYDIEALTGIFGRFEGFREVRLVPGRKGIAFIEYEAEAGAITAKENTAGMAVGDGNKFIKVTYQRQ</sequence>
<dbReference type="PROSITE" id="PS50190">
    <property type="entry name" value="SEC7"/>
    <property type="match status" value="1"/>
</dbReference>
<dbReference type="Gene3D" id="3.90.550.10">
    <property type="entry name" value="Spore Coat Polysaccharide Biosynthesis Protein SpsA, Chain A"/>
    <property type="match status" value="1"/>
</dbReference>
<comment type="subcellular location">
    <subcellularLocation>
        <location evidence="2">Golgi apparatus membrane</location>
        <topology evidence="2">Single-pass type II membrane protein</topology>
    </subcellularLocation>
    <subcellularLocation>
        <location evidence="1">Nucleus</location>
    </subcellularLocation>
</comment>